<organism evidence="1 2">
    <name type="scientific">Tetrahymena thermophila (strain SB210)</name>
    <dbReference type="NCBI Taxonomy" id="312017"/>
    <lineage>
        <taxon>Eukaryota</taxon>
        <taxon>Sar</taxon>
        <taxon>Alveolata</taxon>
        <taxon>Ciliophora</taxon>
        <taxon>Intramacronucleata</taxon>
        <taxon>Oligohymenophorea</taxon>
        <taxon>Hymenostomatida</taxon>
        <taxon>Tetrahymenina</taxon>
        <taxon>Tetrahymenidae</taxon>
        <taxon>Tetrahymena</taxon>
    </lineage>
</organism>
<dbReference type="AlphaFoldDB" id="W7WZY2"/>
<dbReference type="Proteomes" id="UP000009168">
    <property type="component" value="Unassembled WGS sequence"/>
</dbReference>
<sequence>MNNISIYLIDISIEGTKPLFSTQNNFYSQQIIIIQESKLQQQKSQEIIRKIQTKILQIVLSHKQLQILLFWMNVNHLYQSWQKAISYHDSLVSQIFKFYGYHIFSFILNSKDKSEQQHLFTFQNQTLIK</sequence>
<protein>
    <submittedName>
        <fullName evidence="1">Uncharacterized protein</fullName>
    </submittedName>
</protein>
<name>W7WZY2_TETTS</name>
<dbReference type="InParanoid" id="W7WZY2"/>
<gene>
    <name evidence="1" type="ORF">TTHERM_000773257</name>
</gene>
<evidence type="ECO:0000313" key="2">
    <source>
        <dbReference type="Proteomes" id="UP000009168"/>
    </source>
</evidence>
<dbReference type="RefSeq" id="XP_012655042.1">
    <property type="nucleotide sequence ID" value="XM_012799588.1"/>
</dbReference>
<dbReference type="GeneID" id="24440605"/>
<dbReference type="KEGG" id="tet:TTHERM_000773257"/>
<dbReference type="EMBL" id="GG662514">
    <property type="protein sequence ID" value="EWS72415.1"/>
    <property type="molecule type" value="Genomic_DNA"/>
</dbReference>
<keyword evidence="2" id="KW-1185">Reference proteome</keyword>
<accession>W7WZY2</accession>
<evidence type="ECO:0000313" key="1">
    <source>
        <dbReference type="EMBL" id="EWS72415.1"/>
    </source>
</evidence>
<proteinExistence type="predicted"/>
<reference evidence="2" key="1">
    <citation type="journal article" date="2006" name="PLoS Biol.">
        <title>Macronuclear genome sequence of the ciliate Tetrahymena thermophila, a model eukaryote.</title>
        <authorList>
            <person name="Eisen J.A."/>
            <person name="Coyne R.S."/>
            <person name="Wu M."/>
            <person name="Wu D."/>
            <person name="Thiagarajan M."/>
            <person name="Wortman J.R."/>
            <person name="Badger J.H."/>
            <person name="Ren Q."/>
            <person name="Amedeo P."/>
            <person name="Jones K.M."/>
            <person name="Tallon L.J."/>
            <person name="Delcher A.L."/>
            <person name="Salzberg S.L."/>
            <person name="Silva J.C."/>
            <person name="Haas B.J."/>
            <person name="Majoros W.H."/>
            <person name="Farzad M."/>
            <person name="Carlton J.M."/>
            <person name="Smith R.K. Jr."/>
            <person name="Garg J."/>
            <person name="Pearlman R.E."/>
            <person name="Karrer K.M."/>
            <person name="Sun L."/>
            <person name="Manning G."/>
            <person name="Elde N.C."/>
            <person name="Turkewitz A.P."/>
            <person name="Asai D.J."/>
            <person name="Wilkes D.E."/>
            <person name="Wang Y."/>
            <person name="Cai H."/>
            <person name="Collins K."/>
            <person name="Stewart B.A."/>
            <person name="Lee S.R."/>
            <person name="Wilamowska K."/>
            <person name="Weinberg Z."/>
            <person name="Ruzzo W.L."/>
            <person name="Wloga D."/>
            <person name="Gaertig J."/>
            <person name="Frankel J."/>
            <person name="Tsao C.-C."/>
            <person name="Gorovsky M.A."/>
            <person name="Keeling P.J."/>
            <person name="Waller R.F."/>
            <person name="Patron N.J."/>
            <person name="Cherry J.M."/>
            <person name="Stover N.A."/>
            <person name="Krieger C.J."/>
            <person name="del Toro C."/>
            <person name="Ryder H.F."/>
            <person name="Williamson S.C."/>
            <person name="Barbeau R.A."/>
            <person name="Hamilton E.P."/>
            <person name="Orias E."/>
        </authorList>
    </citation>
    <scope>NUCLEOTIDE SEQUENCE [LARGE SCALE GENOMIC DNA]</scope>
    <source>
        <strain evidence="2">SB210</strain>
    </source>
</reference>